<comment type="similarity">
    <text evidence="1 7">Belongs to the cytochrome P450 family.</text>
</comment>
<evidence type="ECO:0000256" key="6">
    <source>
        <dbReference type="ARBA" id="ARBA00023033"/>
    </source>
</evidence>
<sequence>MTATTEKPTDPMPRSMADGGQALLTWLARRPNPVSYDAHAKAWHVTGYAEVMAVLMDPETFSSDFSGLVPPAPGRDRFMTGNFVGMDDPEHRKLRKLVSQAFTPRMVAGLEPRIREISAGLLADLGKRETFDLVSDFAYPLPVIVIAEMLGIPIADRDRFRAWADTLLDVEAPESLDDLGEVLDGQEPVFHEMADYLLERIAEKRANPGDDLISKLCVVEVDGESLTDEEMVGFVALLLLAGHITTTALLGNTFLCLAENPAAAAALRADRSLVPAAVEEVLRVRSPFTRVARVTTREVEFAGQTIPAGVFVLPWLMAANRDPRVFADPDRFDIRREGKQLAFGHGVHVCIGAPLARLEARVAVPLLLDHFADIEVVADEATFYESNGMVSAKHLPLRVRAA</sequence>
<dbReference type="PRINTS" id="PR00359">
    <property type="entry name" value="BP450"/>
</dbReference>
<dbReference type="PROSITE" id="PS00086">
    <property type="entry name" value="CYTOCHROME_P450"/>
    <property type="match status" value="1"/>
</dbReference>
<evidence type="ECO:0000256" key="2">
    <source>
        <dbReference type="ARBA" id="ARBA00022617"/>
    </source>
</evidence>
<proteinExistence type="inferred from homology"/>
<keyword evidence="6 7" id="KW-0503">Monooxygenase</keyword>
<dbReference type="FunFam" id="1.10.630.10:FF:000018">
    <property type="entry name" value="Cytochrome P450 monooxygenase"/>
    <property type="match status" value="1"/>
</dbReference>
<dbReference type="Proteomes" id="UP000199501">
    <property type="component" value="Unassembled WGS sequence"/>
</dbReference>
<dbReference type="RefSeq" id="WP_228772061.1">
    <property type="nucleotide sequence ID" value="NZ_FMZZ01000031.1"/>
</dbReference>
<evidence type="ECO:0000256" key="7">
    <source>
        <dbReference type="RuleBase" id="RU000461"/>
    </source>
</evidence>
<evidence type="ECO:0000256" key="3">
    <source>
        <dbReference type="ARBA" id="ARBA00022723"/>
    </source>
</evidence>
<dbReference type="CDD" id="cd11032">
    <property type="entry name" value="P450_EryK-like"/>
    <property type="match status" value="1"/>
</dbReference>
<evidence type="ECO:0000313" key="8">
    <source>
        <dbReference type="EMBL" id="SDE01513.1"/>
    </source>
</evidence>
<dbReference type="AlphaFoldDB" id="A0A1G6ZGK1"/>
<keyword evidence="4 7" id="KW-0560">Oxidoreductase</keyword>
<keyword evidence="2 7" id="KW-0349">Heme</keyword>
<name>A0A1G6ZGK1_9PSEU</name>
<accession>A0A1G6ZGK1</accession>
<evidence type="ECO:0000256" key="4">
    <source>
        <dbReference type="ARBA" id="ARBA00023002"/>
    </source>
</evidence>
<dbReference type="STRING" id="1271860.SAMN05216174_1313"/>
<dbReference type="GO" id="GO:0020037">
    <property type="term" value="F:heme binding"/>
    <property type="evidence" value="ECO:0007669"/>
    <property type="project" value="InterPro"/>
</dbReference>
<dbReference type="GO" id="GO:0005506">
    <property type="term" value="F:iron ion binding"/>
    <property type="evidence" value="ECO:0007669"/>
    <property type="project" value="InterPro"/>
</dbReference>
<evidence type="ECO:0000256" key="5">
    <source>
        <dbReference type="ARBA" id="ARBA00023004"/>
    </source>
</evidence>
<dbReference type="PRINTS" id="PR00385">
    <property type="entry name" value="P450"/>
</dbReference>
<dbReference type="InterPro" id="IPR002397">
    <property type="entry name" value="Cyt_P450_B"/>
</dbReference>
<dbReference type="GO" id="GO:0004497">
    <property type="term" value="F:monooxygenase activity"/>
    <property type="evidence" value="ECO:0007669"/>
    <property type="project" value="UniProtKB-KW"/>
</dbReference>
<dbReference type="EMBL" id="FMZZ01000031">
    <property type="protein sequence ID" value="SDE01513.1"/>
    <property type="molecule type" value="Genomic_DNA"/>
</dbReference>
<dbReference type="Pfam" id="PF00067">
    <property type="entry name" value="p450"/>
    <property type="match status" value="1"/>
</dbReference>
<gene>
    <name evidence="8" type="ORF">SAMN05216174_1313</name>
</gene>
<dbReference type="InterPro" id="IPR001128">
    <property type="entry name" value="Cyt_P450"/>
</dbReference>
<keyword evidence="3 7" id="KW-0479">Metal-binding</keyword>
<dbReference type="InterPro" id="IPR017972">
    <property type="entry name" value="Cyt_P450_CS"/>
</dbReference>
<protein>
    <submittedName>
        <fullName evidence="8">Cytochrome P450</fullName>
    </submittedName>
</protein>
<reference evidence="9" key="1">
    <citation type="submission" date="2016-10" db="EMBL/GenBank/DDBJ databases">
        <authorList>
            <person name="Varghese N."/>
            <person name="Submissions S."/>
        </authorList>
    </citation>
    <scope>NUCLEOTIDE SEQUENCE [LARGE SCALE GENOMIC DNA]</scope>
    <source>
        <strain evidence="9">IBRC-M 10403</strain>
    </source>
</reference>
<dbReference type="SUPFAM" id="SSF48264">
    <property type="entry name" value="Cytochrome P450"/>
    <property type="match status" value="1"/>
</dbReference>
<dbReference type="GO" id="GO:0016705">
    <property type="term" value="F:oxidoreductase activity, acting on paired donors, with incorporation or reduction of molecular oxygen"/>
    <property type="evidence" value="ECO:0007669"/>
    <property type="project" value="InterPro"/>
</dbReference>
<dbReference type="InterPro" id="IPR036396">
    <property type="entry name" value="Cyt_P450_sf"/>
</dbReference>
<dbReference type="PANTHER" id="PTHR46696">
    <property type="entry name" value="P450, PUTATIVE (EUROFUNG)-RELATED"/>
    <property type="match status" value="1"/>
</dbReference>
<keyword evidence="5 7" id="KW-0408">Iron</keyword>
<keyword evidence="9" id="KW-1185">Reference proteome</keyword>
<dbReference type="PANTHER" id="PTHR46696:SF1">
    <property type="entry name" value="CYTOCHROME P450 YJIB-RELATED"/>
    <property type="match status" value="1"/>
</dbReference>
<evidence type="ECO:0000256" key="1">
    <source>
        <dbReference type="ARBA" id="ARBA00010617"/>
    </source>
</evidence>
<evidence type="ECO:0000313" key="9">
    <source>
        <dbReference type="Proteomes" id="UP000199501"/>
    </source>
</evidence>
<organism evidence="8 9">
    <name type="scientific">Actinokineospora iranica</name>
    <dbReference type="NCBI Taxonomy" id="1271860"/>
    <lineage>
        <taxon>Bacteria</taxon>
        <taxon>Bacillati</taxon>
        <taxon>Actinomycetota</taxon>
        <taxon>Actinomycetes</taxon>
        <taxon>Pseudonocardiales</taxon>
        <taxon>Pseudonocardiaceae</taxon>
        <taxon>Actinokineospora</taxon>
    </lineage>
</organism>
<dbReference type="Gene3D" id="1.10.630.10">
    <property type="entry name" value="Cytochrome P450"/>
    <property type="match status" value="1"/>
</dbReference>